<protein>
    <submittedName>
        <fullName evidence="2">Leucine-rich repeat-containing C10orf11-like protein</fullName>
    </submittedName>
</protein>
<accession>A0A498N2S6</accession>
<feature type="compositionally biased region" description="Basic and acidic residues" evidence="1">
    <location>
        <begin position="69"/>
        <end position="83"/>
    </location>
</feature>
<proteinExistence type="predicted"/>
<name>A0A498N2S6_LABRO</name>
<dbReference type="EMBL" id="QBIY01012510">
    <property type="protein sequence ID" value="RXN24816.1"/>
    <property type="molecule type" value="Genomic_DNA"/>
</dbReference>
<evidence type="ECO:0000256" key="1">
    <source>
        <dbReference type="SAM" id="MobiDB-lite"/>
    </source>
</evidence>
<keyword evidence="3" id="KW-1185">Reference proteome</keyword>
<feature type="region of interest" description="Disordered" evidence="1">
    <location>
        <begin position="55"/>
        <end position="85"/>
    </location>
</feature>
<comment type="caution">
    <text evidence="2">The sequence shown here is derived from an EMBL/GenBank/DDBJ whole genome shotgun (WGS) entry which is preliminary data.</text>
</comment>
<evidence type="ECO:0000313" key="3">
    <source>
        <dbReference type="Proteomes" id="UP000290572"/>
    </source>
</evidence>
<organism evidence="2 3">
    <name type="scientific">Labeo rohita</name>
    <name type="common">Indian major carp</name>
    <name type="synonym">Cyprinus rohita</name>
    <dbReference type="NCBI Taxonomy" id="84645"/>
    <lineage>
        <taxon>Eukaryota</taxon>
        <taxon>Metazoa</taxon>
        <taxon>Chordata</taxon>
        <taxon>Craniata</taxon>
        <taxon>Vertebrata</taxon>
        <taxon>Euteleostomi</taxon>
        <taxon>Actinopterygii</taxon>
        <taxon>Neopterygii</taxon>
        <taxon>Teleostei</taxon>
        <taxon>Ostariophysi</taxon>
        <taxon>Cypriniformes</taxon>
        <taxon>Cyprinidae</taxon>
        <taxon>Labeoninae</taxon>
        <taxon>Labeonini</taxon>
        <taxon>Labeo</taxon>
    </lineage>
</organism>
<dbReference type="Proteomes" id="UP000290572">
    <property type="component" value="Unassembled WGS sequence"/>
</dbReference>
<gene>
    <name evidence="2" type="ORF">ROHU_021956</name>
</gene>
<evidence type="ECO:0000313" key="2">
    <source>
        <dbReference type="EMBL" id="RXN24816.1"/>
    </source>
</evidence>
<sequence length="121" mass="14312">MAYNESEVVVNGSQVSCIGHDWEDIPDFLGEKYGEVARRLDLSFNQLRVRYRTESMRHQNAPTLEEREEVGYPHEPPFSDRQPRLPLHRQYASDLRRVCVNKIKGFRRVLSWFHQTKLLLA</sequence>
<dbReference type="STRING" id="84645.A0A498N2S6"/>
<reference evidence="2 3" key="1">
    <citation type="submission" date="2018-03" db="EMBL/GenBank/DDBJ databases">
        <title>Draft genome sequence of Rohu Carp (Labeo rohita).</title>
        <authorList>
            <person name="Das P."/>
            <person name="Kushwaha B."/>
            <person name="Joshi C.G."/>
            <person name="Kumar D."/>
            <person name="Nagpure N.S."/>
            <person name="Sahoo L."/>
            <person name="Das S.P."/>
            <person name="Bit A."/>
            <person name="Patnaik S."/>
            <person name="Meher P.K."/>
            <person name="Jayasankar P."/>
            <person name="Koringa P.G."/>
            <person name="Patel N.V."/>
            <person name="Hinsu A.T."/>
            <person name="Kumar R."/>
            <person name="Pandey M."/>
            <person name="Agarwal S."/>
            <person name="Srivastava S."/>
            <person name="Singh M."/>
            <person name="Iquebal M.A."/>
            <person name="Jaiswal S."/>
            <person name="Angadi U.B."/>
            <person name="Kumar N."/>
            <person name="Raza M."/>
            <person name="Shah T.M."/>
            <person name="Rai A."/>
            <person name="Jena J.K."/>
        </authorList>
    </citation>
    <scope>NUCLEOTIDE SEQUENCE [LARGE SCALE GENOMIC DNA]</scope>
    <source>
        <strain evidence="2">DASCIFA01</strain>
        <tissue evidence="2">Testis</tissue>
    </source>
</reference>
<dbReference type="AlphaFoldDB" id="A0A498N2S6"/>